<evidence type="ECO:0000256" key="4">
    <source>
        <dbReference type="ARBA" id="ARBA00023015"/>
    </source>
</evidence>
<reference evidence="10 12" key="3">
    <citation type="submission" date="2019-04" db="EMBL/GenBank/DDBJ databases">
        <authorList>
            <person name="Seth-Smith MB H."/>
            <person name="Seth-Smith H."/>
        </authorList>
    </citation>
    <scope>NUCLEOTIDE SEQUENCE [LARGE SCALE GENOMIC DNA]</scope>
    <source>
        <strain evidence="10">USB-603019</strain>
    </source>
</reference>
<dbReference type="Pfam" id="PF03477">
    <property type="entry name" value="ATP-cone"/>
    <property type="match status" value="1"/>
</dbReference>
<evidence type="ECO:0000313" key="10">
    <source>
        <dbReference type="EMBL" id="VHN99720.1"/>
    </source>
</evidence>
<dbReference type="RefSeq" id="WP_053961394.1">
    <property type="nucleotide sequence ID" value="NZ_CAJPTR010000035.1"/>
</dbReference>
<dbReference type="KEGG" id="cbq:AL705_00815"/>
<dbReference type="PANTHER" id="PTHR30455">
    <property type="entry name" value="TRANSCRIPTIONAL REPRESSOR NRDR"/>
    <property type="match status" value="1"/>
</dbReference>
<keyword evidence="7" id="KW-0862">Zinc</keyword>
<dbReference type="PANTHER" id="PTHR30455:SF2">
    <property type="entry name" value="TRANSCRIPTIONAL REPRESSOR NRDR"/>
    <property type="match status" value="1"/>
</dbReference>
<comment type="similarity">
    <text evidence="7">Belongs to the NrdR family.</text>
</comment>
<gene>
    <name evidence="7 10" type="primary">nrdR</name>
    <name evidence="9" type="ORF">AL705_00815</name>
    <name evidence="10" type="ORF">LC603019_00169</name>
</gene>
<dbReference type="STRING" id="1528099.AL705_00815"/>
<evidence type="ECO:0000256" key="5">
    <source>
        <dbReference type="ARBA" id="ARBA00023125"/>
    </source>
</evidence>
<keyword evidence="2 7" id="KW-0547">Nucleotide-binding</keyword>
<protein>
    <recommendedName>
        <fullName evidence="7">Transcriptional repressor NrdR</fullName>
    </recommendedName>
</protein>
<evidence type="ECO:0000256" key="3">
    <source>
        <dbReference type="ARBA" id="ARBA00022840"/>
    </source>
</evidence>
<dbReference type="GO" id="GO:0045892">
    <property type="term" value="P:negative regulation of DNA-templated transcription"/>
    <property type="evidence" value="ECO:0007669"/>
    <property type="project" value="UniProtKB-UniRule"/>
</dbReference>
<keyword evidence="12" id="KW-1185">Reference proteome</keyword>
<evidence type="ECO:0000259" key="8">
    <source>
        <dbReference type="PROSITE" id="PS51161"/>
    </source>
</evidence>
<keyword evidence="3 7" id="KW-0067">ATP-binding</keyword>
<name>A0A0M4M7H2_9ACTN</name>
<evidence type="ECO:0000256" key="2">
    <source>
        <dbReference type="ARBA" id="ARBA00022741"/>
    </source>
</evidence>
<evidence type="ECO:0000256" key="7">
    <source>
        <dbReference type="HAMAP-Rule" id="MF_00440"/>
    </source>
</evidence>
<dbReference type="InterPro" id="IPR005144">
    <property type="entry name" value="ATP-cone_dom"/>
</dbReference>
<keyword evidence="5 7" id="KW-0238">DNA-binding</keyword>
<dbReference type="GO" id="GO:0008270">
    <property type="term" value="F:zinc ion binding"/>
    <property type="evidence" value="ECO:0007669"/>
    <property type="project" value="UniProtKB-UniRule"/>
</dbReference>
<dbReference type="NCBIfam" id="TIGR00244">
    <property type="entry name" value="transcriptional regulator NrdR"/>
    <property type="match status" value="1"/>
</dbReference>
<evidence type="ECO:0000256" key="6">
    <source>
        <dbReference type="ARBA" id="ARBA00023163"/>
    </source>
</evidence>
<dbReference type="PATRIC" id="fig|1528099.3.peg.165"/>
<proteinExistence type="inferred from homology"/>
<dbReference type="InterPro" id="IPR055173">
    <property type="entry name" value="NrdR-like_N"/>
</dbReference>
<dbReference type="HAMAP" id="MF_00440">
    <property type="entry name" value="NrdR"/>
    <property type="match status" value="1"/>
</dbReference>
<evidence type="ECO:0000313" key="12">
    <source>
        <dbReference type="Proteomes" id="UP000324288"/>
    </source>
</evidence>
<keyword evidence="7" id="KW-0863">Zinc-finger</keyword>
<dbReference type="GO" id="GO:0005524">
    <property type="term" value="F:ATP binding"/>
    <property type="evidence" value="ECO:0007669"/>
    <property type="project" value="UniProtKB-UniRule"/>
</dbReference>
<keyword evidence="1 7" id="KW-0678">Repressor</keyword>
<comment type="cofactor">
    <cofactor evidence="7">
        <name>Zn(2+)</name>
        <dbReference type="ChEBI" id="CHEBI:29105"/>
    </cofactor>
    <text evidence="7">Binds 1 zinc ion.</text>
</comment>
<organism evidence="9 11">
    <name type="scientific">Lawsonella clevelandensis</name>
    <dbReference type="NCBI Taxonomy" id="1528099"/>
    <lineage>
        <taxon>Bacteria</taxon>
        <taxon>Bacillati</taxon>
        <taxon>Actinomycetota</taxon>
        <taxon>Actinomycetes</taxon>
        <taxon>Mycobacteriales</taxon>
        <taxon>Lawsonellaceae</taxon>
        <taxon>Lawsonella</taxon>
    </lineage>
</organism>
<keyword evidence="4 7" id="KW-0805">Transcription regulation</keyword>
<accession>A0A0M4M7H2</accession>
<dbReference type="GeneID" id="84894176"/>
<evidence type="ECO:0000313" key="11">
    <source>
        <dbReference type="Proteomes" id="UP000068137"/>
    </source>
</evidence>
<feature type="zinc finger region" evidence="7">
    <location>
        <begin position="3"/>
        <end position="34"/>
    </location>
</feature>
<dbReference type="GO" id="GO:0003677">
    <property type="term" value="F:DNA binding"/>
    <property type="evidence" value="ECO:0007669"/>
    <property type="project" value="UniProtKB-KW"/>
</dbReference>
<keyword evidence="7" id="KW-0479">Metal-binding</keyword>
<dbReference type="EMBL" id="CP012390">
    <property type="protein sequence ID" value="ALE18501.1"/>
    <property type="molecule type" value="Genomic_DNA"/>
</dbReference>
<dbReference type="Proteomes" id="UP000068137">
    <property type="component" value="Chromosome"/>
</dbReference>
<reference evidence="9 11" key="1">
    <citation type="journal article" date="2015" name="Genome Announc.">
        <title>Complete Genome Sequences for Two Strains of a Novel Fastidious, Partially Acid-Fast, Gram-Positive Corynebacterineae Bacterium, Derived from Human Clinical Samples.</title>
        <authorList>
            <person name="Nicholson A.C."/>
            <person name="Bell M."/>
            <person name="Humrighouse B.W."/>
            <person name="McQuiston J.R."/>
        </authorList>
    </citation>
    <scope>NUCLEOTIDE SEQUENCE [LARGE SCALE GENOMIC DNA]</scope>
    <source>
        <strain evidence="9 11">X1698</strain>
    </source>
</reference>
<comment type="function">
    <text evidence="7">Negatively regulates transcription of bacterial ribonucleotide reductase nrd genes and operons by binding to NrdR-boxes.</text>
</comment>
<sequence length="161" mass="18001">MRCPFCHSPQSRVVDSRSIDGGKIIRRRRECLNCGKRFTTHETAILNVIKRSGLSEPFSRDKVLQGVRRACQGRDVSEDELKLLVEKVEANVRSTGASEIPSHEVGLAILGPLRELDEVAYLRFASVYKSFTSLEDFEEEMAALRHDHGHIGAGSTGYDDL</sequence>
<dbReference type="EMBL" id="LR584267">
    <property type="protein sequence ID" value="VHN99720.1"/>
    <property type="molecule type" value="Genomic_DNA"/>
</dbReference>
<dbReference type="PROSITE" id="PS51161">
    <property type="entry name" value="ATP_CONE"/>
    <property type="match status" value="1"/>
</dbReference>
<keyword evidence="6 7" id="KW-0804">Transcription</keyword>
<evidence type="ECO:0000256" key="1">
    <source>
        <dbReference type="ARBA" id="ARBA00022491"/>
    </source>
</evidence>
<reference evidence="9" key="2">
    <citation type="journal article" date="2016" name="Int. J. Syst. Evol. Microbiol.">
        <title>Lawsonella clevelandensis gen. nov., sp. nov., a new member of the suborder Corynebacterineae isolated from human abscesses.</title>
        <authorList>
            <person name="Bell M.E."/>
            <person name="Bernard K.A."/>
            <person name="Harrington S.M."/>
            <person name="Patel N.B."/>
            <person name="Tucker T.A."/>
            <person name="Metcalfe M.G."/>
            <person name="McQuiston J.R."/>
        </authorList>
    </citation>
    <scope>NUCLEOTIDE SEQUENCE</scope>
    <source>
        <strain evidence="9">X1698</strain>
    </source>
</reference>
<dbReference type="AlphaFoldDB" id="A0A0M4M7H2"/>
<dbReference type="InterPro" id="IPR003796">
    <property type="entry name" value="RNR_NrdR-like"/>
</dbReference>
<feature type="domain" description="ATP-cone" evidence="8">
    <location>
        <begin position="46"/>
        <end position="136"/>
    </location>
</feature>
<dbReference type="Pfam" id="PF22811">
    <property type="entry name" value="Zn_ribbon_NrdR"/>
    <property type="match status" value="1"/>
</dbReference>
<evidence type="ECO:0000313" key="9">
    <source>
        <dbReference type="EMBL" id="ALE18501.1"/>
    </source>
</evidence>
<dbReference type="OrthoDB" id="9807461at2"/>
<dbReference type="Proteomes" id="UP000324288">
    <property type="component" value="Chromosome"/>
</dbReference>